<dbReference type="CDD" id="cd00519">
    <property type="entry name" value="Lipase_3"/>
    <property type="match status" value="1"/>
</dbReference>
<dbReference type="GO" id="GO:0016787">
    <property type="term" value="F:hydrolase activity"/>
    <property type="evidence" value="ECO:0007669"/>
    <property type="project" value="UniProtKB-KW"/>
</dbReference>
<comment type="caution">
    <text evidence="5">The sequence shown here is derived from an EMBL/GenBank/DDBJ whole genome shotgun (WGS) entry which is preliminary data.</text>
</comment>
<dbReference type="Gene3D" id="3.40.50.1820">
    <property type="entry name" value="alpha/beta hydrolase"/>
    <property type="match status" value="1"/>
</dbReference>
<dbReference type="Proteomes" id="UP001397290">
    <property type="component" value="Unassembled WGS sequence"/>
</dbReference>
<keyword evidence="6" id="KW-1185">Reference proteome</keyword>
<evidence type="ECO:0000259" key="4">
    <source>
        <dbReference type="Pfam" id="PF01764"/>
    </source>
</evidence>
<dbReference type="Pfam" id="PF01764">
    <property type="entry name" value="Lipase_3"/>
    <property type="match status" value="1"/>
</dbReference>
<gene>
    <name evidence="5" type="ORF">G3M48_007038</name>
</gene>
<evidence type="ECO:0000256" key="2">
    <source>
        <dbReference type="ARBA" id="ARBA00022801"/>
    </source>
</evidence>
<dbReference type="InterPro" id="IPR002921">
    <property type="entry name" value="Fungal_lipase-type"/>
</dbReference>
<name>A0AAW0RMZ1_9HYPO</name>
<dbReference type="InterPro" id="IPR051299">
    <property type="entry name" value="AB_hydrolase_lip/est"/>
</dbReference>
<proteinExistence type="predicted"/>
<keyword evidence="1 3" id="KW-0732">Signal</keyword>
<dbReference type="PANTHER" id="PTHR46640:SF1">
    <property type="entry name" value="FUNGAL LIPASE-LIKE DOMAIN-CONTAINING PROTEIN-RELATED"/>
    <property type="match status" value="1"/>
</dbReference>
<evidence type="ECO:0000313" key="6">
    <source>
        <dbReference type="Proteomes" id="UP001397290"/>
    </source>
</evidence>
<evidence type="ECO:0000313" key="5">
    <source>
        <dbReference type="EMBL" id="KAK8143577.1"/>
    </source>
</evidence>
<dbReference type="SUPFAM" id="SSF53474">
    <property type="entry name" value="alpha/beta-Hydrolases"/>
    <property type="match status" value="1"/>
</dbReference>
<dbReference type="GO" id="GO:0006629">
    <property type="term" value="P:lipid metabolic process"/>
    <property type="evidence" value="ECO:0007669"/>
    <property type="project" value="InterPro"/>
</dbReference>
<dbReference type="InterPro" id="IPR029058">
    <property type="entry name" value="AB_hydrolase_fold"/>
</dbReference>
<accession>A0AAW0RMZ1</accession>
<organism evidence="5 6">
    <name type="scientific">Beauveria asiatica</name>
    <dbReference type="NCBI Taxonomy" id="1069075"/>
    <lineage>
        <taxon>Eukaryota</taxon>
        <taxon>Fungi</taxon>
        <taxon>Dikarya</taxon>
        <taxon>Ascomycota</taxon>
        <taxon>Pezizomycotina</taxon>
        <taxon>Sordariomycetes</taxon>
        <taxon>Hypocreomycetidae</taxon>
        <taxon>Hypocreales</taxon>
        <taxon>Cordycipitaceae</taxon>
        <taxon>Beauveria</taxon>
    </lineage>
</organism>
<evidence type="ECO:0000256" key="3">
    <source>
        <dbReference type="SAM" id="SignalP"/>
    </source>
</evidence>
<reference evidence="5 6" key="1">
    <citation type="submission" date="2020-02" db="EMBL/GenBank/DDBJ databases">
        <title>Comparative genomics of the hypocrealean fungal genus Beauvera.</title>
        <authorList>
            <person name="Showalter D.N."/>
            <person name="Bushley K.E."/>
            <person name="Rehner S.A."/>
        </authorList>
    </citation>
    <scope>NUCLEOTIDE SEQUENCE [LARGE SCALE GENOMIC DNA]</scope>
    <source>
        <strain evidence="5 6">ARSEF4384</strain>
    </source>
</reference>
<feature type="chain" id="PRO_5043822098" description="Fungal lipase-type domain-containing protein" evidence="3">
    <location>
        <begin position="18"/>
        <end position="559"/>
    </location>
</feature>
<feature type="signal peptide" evidence="3">
    <location>
        <begin position="1"/>
        <end position="17"/>
    </location>
</feature>
<dbReference type="EMBL" id="JAAHCF010000491">
    <property type="protein sequence ID" value="KAK8143577.1"/>
    <property type="molecule type" value="Genomic_DNA"/>
</dbReference>
<protein>
    <recommendedName>
        <fullName evidence="4">Fungal lipase-type domain-containing protein</fullName>
    </recommendedName>
</protein>
<keyword evidence="2" id="KW-0378">Hydrolase</keyword>
<evidence type="ECO:0000256" key="1">
    <source>
        <dbReference type="ARBA" id="ARBA00022729"/>
    </source>
</evidence>
<dbReference type="AlphaFoldDB" id="A0AAW0RMZ1"/>
<sequence length="559" mass="61105">MRLSLAAIALPLAAAYSADPMMLKAAEQQGCSLPHEFKVHDFVGQANGTGDAPAPSFFTFAYTDAVTGVNTTCQLNATSTSTTPGGLTPRYACENPNVKFIWGQEKQQLTIVERACPNPQGTPLYEAAGSITISAPCKGGQCAANATEYLGTFNSLQPQDDFAKHRTMQWRTSDGRPFAHRRMWLILFACLLHAVVAQQAPGVSASLFASLERLARLVDITYCIGNTGIGKPFSCLSRCSDFPNVTLSRTWSTGVFLTDSCGYVAVDETPASSVAVDSHGAIIVAFRGTYSITNTVIDLSTVPQEYVPYPSQGDEPAHQCTNCTVHMGFFQTWQSARESVIAELVQLRKTYPSKPIHLVGHSLGGAVACLAALELKASLGLDNVVVTTFGEPRVGNDGLVDFIDRVFNLNDKGDLEKRSYRRVTHTNDPVPLLPPGEWGYKSHAGEIHITKPDLAPAEEDLQLCMGDQDNSCSAGQDSTSQRLARLTQFYRGVEGSQLQKRGISTRLNLWQIFFAHRDYFWRLGLCFPGGDPFDWGRRKLLEKLPEAEGPEMEAEYQEL</sequence>
<feature type="domain" description="Fungal lipase-type" evidence="4">
    <location>
        <begin position="283"/>
        <end position="435"/>
    </location>
</feature>
<dbReference type="PANTHER" id="PTHR46640">
    <property type="entry name" value="TRIACYLGLYCEROL LIPASE, PUTATIVE (AFU_ORTHOLOGUE AFUA_6G06510)-RELATED"/>
    <property type="match status" value="1"/>
</dbReference>